<gene>
    <name evidence="1" type="ORF">ABQG71_17965</name>
</gene>
<comment type="caution">
    <text evidence="1">The sequence shown here is derived from an EMBL/GenBank/DDBJ whole genome shotgun (WGS) entry which is preliminary data.</text>
</comment>
<name>A0ABV1S931_BACAB</name>
<reference evidence="1 2" key="1">
    <citation type="submission" date="2024-06" db="EMBL/GenBank/DDBJ databases">
        <title>Construction of an artificial bacterial consortium using nitrogen cycle bacteria from Cuatro Cienegas Basin and a mangrove forest.</title>
        <authorList>
            <person name="Aguilera-Najera D."/>
            <person name="Marquez-Cianci L."/>
            <person name="Martinez-Perez E."/>
            <person name="Rosas-Barrera M."/>
            <person name="Rodriguez-Cruz U.E."/>
            <person name="Tapia-Lopez R."/>
            <person name="Eguiarte L.E."/>
            <person name="Souza-Saldivar V."/>
        </authorList>
    </citation>
    <scope>NUCLEOTIDE SEQUENCE [LARGE SCALE GENOMIC DNA]</scope>
    <source>
        <strain evidence="1 2">S14-15</strain>
    </source>
</reference>
<accession>A0ABV1S931</accession>
<sequence length="78" mass="8903">MIKVDVIYNSLAKIDKQNQVYELMDDPEMKMKTLDNMIKEFDLIGDAALEGIKDAADLLKKIDSEDIGDRVEKLTEIN</sequence>
<dbReference type="EMBL" id="JBEOME010000012">
    <property type="protein sequence ID" value="MER3123051.1"/>
    <property type="molecule type" value="Genomic_DNA"/>
</dbReference>
<organism evidence="1 2">
    <name type="scientific">Bacillus altitudinis</name>
    <dbReference type="NCBI Taxonomy" id="293387"/>
    <lineage>
        <taxon>Bacteria</taxon>
        <taxon>Bacillati</taxon>
        <taxon>Bacillota</taxon>
        <taxon>Bacilli</taxon>
        <taxon>Bacillales</taxon>
        <taxon>Bacillaceae</taxon>
        <taxon>Bacillus</taxon>
    </lineage>
</organism>
<evidence type="ECO:0000313" key="2">
    <source>
        <dbReference type="Proteomes" id="UP001467674"/>
    </source>
</evidence>
<dbReference type="RefSeq" id="WP_171465520.1">
    <property type="nucleotide sequence ID" value="NZ_JBEOME010000012.1"/>
</dbReference>
<keyword evidence="2" id="KW-1185">Reference proteome</keyword>
<dbReference type="Proteomes" id="UP001467674">
    <property type="component" value="Unassembled WGS sequence"/>
</dbReference>
<proteinExistence type="predicted"/>
<protein>
    <recommendedName>
        <fullName evidence="3">Phage protein</fullName>
    </recommendedName>
</protein>
<evidence type="ECO:0008006" key="3">
    <source>
        <dbReference type="Google" id="ProtNLM"/>
    </source>
</evidence>
<evidence type="ECO:0000313" key="1">
    <source>
        <dbReference type="EMBL" id="MER3123051.1"/>
    </source>
</evidence>